<evidence type="ECO:0000256" key="1">
    <source>
        <dbReference type="SAM" id="Phobius"/>
    </source>
</evidence>
<evidence type="ECO:0000259" key="2">
    <source>
        <dbReference type="Pfam" id="PF25425"/>
    </source>
</evidence>
<feature type="transmembrane region" description="Helical" evidence="1">
    <location>
        <begin position="113"/>
        <end position="135"/>
    </location>
</feature>
<comment type="caution">
    <text evidence="3">The sequence shown here is derived from an EMBL/GenBank/DDBJ whole genome shotgun (WGS) entry which is preliminary data.</text>
</comment>
<name>A0A9W5XZV2_9CLOT</name>
<organism evidence="3 4">
    <name type="scientific">Clostridium folliculivorans</name>
    <dbReference type="NCBI Taxonomy" id="2886038"/>
    <lineage>
        <taxon>Bacteria</taxon>
        <taxon>Bacillati</taxon>
        <taxon>Bacillota</taxon>
        <taxon>Clostridia</taxon>
        <taxon>Eubacteriales</taxon>
        <taxon>Clostridiaceae</taxon>
        <taxon>Clostridium</taxon>
    </lineage>
</organism>
<dbReference type="AlphaFoldDB" id="A0A9W5XZV2"/>
<evidence type="ECO:0000313" key="4">
    <source>
        <dbReference type="Proteomes" id="UP001057868"/>
    </source>
</evidence>
<dbReference type="InterPro" id="IPR057359">
    <property type="entry name" value="YfjL_N"/>
</dbReference>
<feature type="transmembrane region" description="Helical" evidence="1">
    <location>
        <begin position="9"/>
        <end position="28"/>
    </location>
</feature>
<accession>A0A9W5XZV2</accession>
<proteinExistence type="predicted"/>
<dbReference type="RefSeq" id="WP_261851051.1">
    <property type="nucleotide sequence ID" value="NZ_BQXY01000001.1"/>
</dbReference>
<gene>
    <name evidence="3" type="ORF">CFOLD11_08540</name>
</gene>
<keyword evidence="4" id="KW-1185">Reference proteome</keyword>
<sequence>MGCLKRSSIIFLILTILLFFMNIVDGFYGNPVSKYLANRQMTSYINSCLHIKKFEIKAINKNIKYGGYYVADVYDEDNNNKFNIAATEKNVISNTLTDIEPPTNVDKTNYSSIILWETLKVSFILFALCSIIYFYGSLFKKSKES</sequence>
<reference evidence="3" key="1">
    <citation type="journal article" date="2023" name="Int. J. Syst. Evol. Microbiol.">
        <title>&lt;i&gt;Clostridium folliculivorans&lt;/i&gt; sp. nov., isolated from soil samples of an organic paddy in Japan.</title>
        <authorList>
            <person name="Tazawa J."/>
            <person name="Kobayashi H."/>
            <person name="Tanizawa Y."/>
            <person name="Uchino A."/>
            <person name="Tanaka F."/>
            <person name="Urashima Y."/>
            <person name="Miura S."/>
            <person name="Sakamoto M."/>
            <person name="Ohkuma M."/>
            <person name="Tohno M."/>
        </authorList>
    </citation>
    <scope>NUCLEOTIDE SEQUENCE</scope>
    <source>
        <strain evidence="3">D1-1</strain>
    </source>
</reference>
<dbReference type="EMBL" id="BQXY01000001">
    <property type="protein sequence ID" value="GKU24028.1"/>
    <property type="molecule type" value="Genomic_DNA"/>
</dbReference>
<dbReference type="Proteomes" id="UP001057868">
    <property type="component" value="Unassembled WGS sequence"/>
</dbReference>
<keyword evidence="1" id="KW-1133">Transmembrane helix</keyword>
<keyword evidence="1" id="KW-0812">Transmembrane</keyword>
<keyword evidence="1" id="KW-0472">Membrane</keyword>
<feature type="domain" description="YfjL-like N-terminal" evidence="2">
    <location>
        <begin position="5"/>
        <end position="88"/>
    </location>
</feature>
<dbReference type="Pfam" id="PF25425">
    <property type="entry name" value="YfjL_N"/>
    <property type="match status" value="1"/>
</dbReference>
<evidence type="ECO:0000313" key="3">
    <source>
        <dbReference type="EMBL" id="GKU24028.1"/>
    </source>
</evidence>
<protein>
    <recommendedName>
        <fullName evidence="2">YfjL-like N-terminal domain-containing protein</fullName>
    </recommendedName>
</protein>